<dbReference type="SUPFAM" id="SSF54523">
    <property type="entry name" value="Pili subunits"/>
    <property type="match status" value="1"/>
</dbReference>
<dbReference type="RefSeq" id="WP_254174578.1">
    <property type="nucleotide sequence ID" value="NZ_LR882967.1"/>
</dbReference>
<feature type="compositionally biased region" description="Basic and acidic residues" evidence="1">
    <location>
        <begin position="149"/>
        <end position="159"/>
    </location>
</feature>
<name>A0A9W4CRL1_9CYAN</name>
<keyword evidence="3" id="KW-0238">DNA-binding</keyword>
<dbReference type="Pfam" id="PF07963">
    <property type="entry name" value="N_methyl"/>
    <property type="match status" value="1"/>
</dbReference>
<sequence>MKTPNLNGLIRFLLLTKQSKLKSQSNFHKNEAGFSLIEVVVVVLMVAILSAIAAPGWLGFINRQRIYSLNDEVYRTIQNTQSEAKHKKLAHVVEFDGASDPPRFRVYPITVTDQTEQDKLWQSLSLSGSIKEKQVKLESNMEIQTSSDPDVKSDKKEDFENSNSGNWILVFNQYGEVVNKNGKTPVNDVPFTVTVSLPDETSKRCVMVETLLGGMRLGEGNYDSTNNPTGCK</sequence>
<dbReference type="Proteomes" id="UP001153719">
    <property type="component" value="Chromosome"/>
</dbReference>
<feature type="region of interest" description="Disordered" evidence="1">
    <location>
        <begin position="140"/>
        <end position="160"/>
    </location>
</feature>
<keyword evidence="2" id="KW-1133">Transmembrane helix</keyword>
<reference evidence="3" key="1">
    <citation type="submission" date="2020-09" db="EMBL/GenBank/DDBJ databases">
        <authorList>
            <person name="Blom J."/>
        </authorList>
    </citation>
    <scope>NUCLEOTIDE SEQUENCE</scope>
    <source>
        <strain evidence="3">No.713</strain>
    </source>
</reference>
<organism evidence="3 4">
    <name type="scientific">Planktothrix pseudagardhii</name>
    <dbReference type="NCBI Taxonomy" id="132604"/>
    <lineage>
        <taxon>Bacteria</taxon>
        <taxon>Bacillati</taxon>
        <taxon>Cyanobacteriota</taxon>
        <taxon>Cyanophyceae</taxon>
        <taxon>Oscillatoriophycideae</taxon>
        <taxon>Oscillatoriales</taxon>
        <taxon>Microcoleaceae</taxon>
        <taxon>Planktothrix</taxon>
    </lineage>
</organism>
<gene>
    <name evidence="3" type="ORF">NO713_04294</name>
</gene>
<evidence type="ECO:0000256" key="2">
    <source>
        <dbReference type="SAM" id="Phobius"/>
    </source>
</evidence>
<evidence type="ECO:0000256" key="1">
    <source>
        <dbReference type="SAM" id="MobiDB-lite"/>
    </source>
</evidence>
<dbReference type="AlphaFoldDB" id="A0A9W4CRL1"/>
<feature type="transmembrane region" description="Helical" evidence="2">
    <location>
        <begin position="36"/>
        <end position="60"/>
    </location>
</feature>
<dbReference type="InterPro" id="IPR045584">
    <property type="entry name" value="Pilin-like"/>
</dbReference>
<dbReference type="Gene3D" id="3.30.700.10">
    <property type="entry name" value="Glycoprotein, Type 4 Pilin"/>
    <property type="match status" value="1"/>
</dbReference>
<proteinExistence type="predicted"/>
<keyword evidence="2" id="KW-0812">Transmembrane</keyword>
<dbReference type="NCBIfam" id="TIGR02532">
    <property type="entry name" value="IV_pilin_GFxxxE"/>
    <property type="match status" value="1"/>
</dbReference>
<dbReference type="InterPro" id="IPR012902">
    <property type="entry name" value="N_methyl_site"/>
</dbReference>
<evidence type="ECO:0000313" key="3">
    <source>
        <dbReference type="EMBL" id="CAD5977431.1"/>
    </source>
</evidence>
<protein>
    <submittedName>
        <fullName evidence="3">PHA accumulation regulator DNA-binding-like protein</fullName>
    </submittedName>
</protein>
<dbReference type="EMBL" id="LR882967">
    <property type="protein sequence ID" value="CAD5977431.1"/>
    <property type="molecule type" value="Genomic_DNA"/>
</dbReference>
<evidence type="ECO:0000313" key="4">
    <source>
        <dbReference type="Proteomes" id="UP001153719"/>
    </source>
</evidence>
<keyword evidence="4" id="KW-1185">Reference proteome</keyword>
<dbReference type="KEGG" id="ppsu:NO713_04294"/>
<dbReference type="GO" id="GO:0003677">
    <property type="term" value="F:DNA binding"/>
    <property type="evidence" value="ECO:0007669"/>
    <property type="project" value="UniProtKB-KW"/>
</dbReference>
<accession>A0A9W4CRL1</accession>
<keyword evidence="2" id="KW-0472">Membrane</keyword>
<dbReference type="PROSITE" id="PS00409">
    <property type="entry name" value="PROKAR_NTER_METHYL"/>
    <property type="match status" value="1"/>
</dbReference>